<dbReference type="InterPro" id="IPR036400">
    <property type="entry name" value="Cyt_B5-like_heme/steroid_sf"/>
</dbReference>
<evidence type="ECO:0000256" key="5">
    <source>
        <dbReference type="ARBA" id="ARBA00022723"/>
    </source>
</evidence>
<reference evidence="14 15" key="1">
    <citation type="journal article" date="2012" name="Science">
        <title>The Paleozoic origin of enzymatic lignin decomposition reconstructed from 31 fungal genomes.</title>
        <authorList>
            <person name="Floudas D."/>
            <person name="Binder M."/>
            <person name="Riley R."/>
            <person name="Barry K."/>
            <person name="Blanchette R.A."/>
            <person name="Henrissat B."/>
            <person name="Martinez A.T."/>
            <person name="Otillar R."/>
            <person name="Spatafora J.W."/>
            <person name="Yadav J.S."/>
            <person name="Aerts A."/>
            <person name="Benoit I."/>
            <person name="Boyd A."/>
            <person name="Carlson A."/>
            <person name="Copeland A."/>
            <person name="Coutinho P.M."/>
            <person name="de Vries R.P."/>
            <person name="Ferreira P."/>
            <person name="Findley K."/>
            <person name="Foster B."/>
            <person name="Gaskell J."/>
            <person name="Glotzer D."/>
            <person name="Gorecki P."/>
            <person name="Heitman J."/>
            <person name="Hesse C."/>
            <person name="Hori C."/>
            <person name="Igarashi K."/>
            <person name="Jurgens J.A."/>
            <person name="Kallen N."/>
            <person name="Kersten P."/>
            <person name="Kohler A."/>
            <person name="Kuees U."/>
            <person name="Kumar T.K.A."/>
            <person name="Kuo A."/>
            <person name="LaButti K."/>
            <person name="Larrondo L.F."/>
            <person name="Lindquist E."/>
            <person name="Ling A."/>
            <person name="Lombard V."/>
            <person name="Lucas S."/>
            <person name="Lundell T."/>
            <person name="Martin R."/>
            <person name="McLaughlin D.J."/>
            <person name="Morgenstern I."/>
            <person name="Morin E."/>
            <person name="Murat C."/>
            <person name="Nagy L.G."/>
            <person name="Nolan M."/>
            <person name="Ohm R.A."/>
            <person name="Patyshakuliyeva A."/>
            <person name="Rokas A."/>
            <person name="Ruiz-Duenas F.J."/>
            <person name="Sabat G."/>
            <person name="Salamov A."/>
            <person name="Samejima M."/>
            <person name="Schmutz J."/>
            <person name="Slot J.C."/>
            <person name="St John F."/>
            <person name="Stenlid J."/>
            <person name="Sun H."/>
            <person name="Sun S."/>
            <person name="Syed K."/>
            <person name="Tsang A."/>
            <person name="Wiebenga A."/>
            <person name="Young D."/>
            <person name="Pisabarro A."/>
            <person name="Eastwood D.C."/>
            <person name="Martin F."/>
            <person name="Cullen D."/>
            <person name="Grigoriev I.V."/>
            <person name="Hibbett D.S."/>
        </authorList>
    </citation>
    <scope>NUCLEOTIDE SEQUENCE [LARGE SCALE GENOMIC DNA]</scope>
    <source>
        <strain evidence="14 15">LYAD-421 SS1</strain>
    </source>
</reference>
<feature type="domain" description="Cytochrome b5 heme-binding" evidence="13">
    <location>
        <begin position="515"/>
        <end position="591"/>
    </location>
</feature>
<dbReference type="PANTHER" id="PTHR43400:SF1">
    <property type="entry name" value="FUMARATE REDUCTASE"/>
    <property type="match status" value="1"/>
</dbReference>
<keyword evidence="4" id="KW-0285">Flavoprotein</keyword>
<keyword evidence="7" id="KW-0560">Oxidoreductase</keyword>
<dbReference type="PROSITE" id="PS00191">
    <property type="entry name" value="CYTOCHROME_B5_1"/>
    <property type="match status" value="1"/>
</dbReference>
<evidence type="ECO:0000256" key="2">
    <source>
        <dbReference type="ARBA" id="ARBA00008040"/>
    </source>
</evidence>
<dbReference type="GO" id="GO:0016156">
    <property type="term" value="F:fumarate reductase (NADH) activity"/>
    <property type="evidence" value="ECO:0007669"/>
    <property type="project" value="UniProtKB-EC"/>
</dbReference>
<proteinExistence type="inferred from homology"/>
<protein>
    <recommendedName>
        <fullName evidence="10">fumarate reductase (NADH)</fullName>
        <ecNumber evidence="10">1.3.1.6</ecNumber>
    </recommendedName>
    <alternativeName>
        <fullName evidence="11">NADH-dependent fumarate reductase</fullName>
    </alternativeName>
</protein>
<dbReference type="InterPro" id="IPR010960">
    <property type="entry name" value="Flavocytochrome_c"/>
</dbReference>
<keyword evidence="3" id="KW-0349">Heme</keyword>
<dbReference type="InterPro" id="IPR050315">
    <property type="entry name" value="FAD-oxidoreductase_2"/>
</dbReference>
<dbReference type="Pfam" id="PF00173">
    <property type="entry name" value="Cyt-b5"/>
    <property type="match status" value="1"/>
</dbReference>
<dbReference type="InterPro" id="IPR003953">
    <property type="entry name" value="FAD-dep_OxRdtase_2_FAD-bd"/>
</dbReference>
<evidence type="ECO:0000256" key="9">
    <source>
        <dbReference type="ARBA" id="ARBA00050832"/>
    </source>
</evidence>
<dbReference type="NCBIfam" id="TIGR01813">
    <property type="entry name" value="flavo_cyto_c"/>
    <property type="match status" value="1"/>
</dbReference>
<evidence type="ECO:0000256" key="10">
    <source>
        <dbReference type="ARBA" id="ARBA00067004"/>
    </source>
</evidence>
<comment type="cofactor">
    <cofactor evidence="1">
        <name>FAD</name>
        <dbReference type="ChEBI" id="CHEBI:57692"/>
    </cofactor>
</comment>
<dbReference type="GO" id="GO:0010181">
    <property type="term" value="F:FMN binding"/>
    <property type="evidence" value="ECO:0007669"/>
    <property type="project" value="InterPro"/>
</dbReference>
<dbReference type="PRINTS" id="PR00363">
    <property type="entry name" value="CYTOCHROMEB5"/>
</dbReference>
<dbReference type="KEGG" id="dsq:DICSQDRAFT_157223"/>
<dbReference type="InterPro" id="IPR027477">
    <property type="entry name" value="Succ_DH/fumarate_Rdtase_cat_sf"/>
</dbReference>
<dbReference type="GO" id="GO:0020037">
    <property type="term" value="F:heme binding"/>
    <property type="evidence" value="ECO:0007669"/>
    <property type="project" value="InterPro"/>
</dbReference>
<dbReference type="InterPro" id="IPR001199">
    <property type="entry name" value="Cyt_B5-like_heme/steroid-bd"/>
</dbReference>
<sequence length="592" mass="63481">MAQVIVVGGGLAGLSAAHTLLERGANVLLLDKQPFMGGNSTKATSGINGAGTQTQQELGIPDNAKVFFEDTKRSARELARDDLIRVLTGRSGDAVNWLQDKFGLDLSKVARLGGHSQPRTHRGNAQFPGMVITYAQMERLEDLAESTPDRVQIKKKARVTQLIKDESGAVVGVKYEHQGKTHDAYGPVILATGGYAADFTSDSLLKKYRPEYCDLPTTNGEHCTGDGQKMALAVGASAVDLEKVQVHPTGLVDPNEPEAKVKFLAAEALRGVGGLLLDNTGKRFVDELQHRDYVTGKMWENGKYPIRLVLNGAASKEIEWHCKHYVGRGLMKRYESGEALAKDMGLSPEVLKKTFDDYNIAARTKKDPFGKKFFTDSEWKLDDIFNVAIMTPVLHYTMGGLEIDPESRVLDKFGKPIPGLYAAGEVAGGVHGANRLGGSSLLGCVVFGRVSGGSAASYLLQKIGPVAAKAAGRLGAVAGHLGAESSSSKPATSTESEEKKKVETGANSSPAPSGGNSYSVEEVAKHNKKDDCWVIIDGKVLDVTAFLPDHPGGEKAILLYAGRDATEEFNMLHDPKVIPRYAPDAVIGTLKK</sequence>
<dbReference type="EMBL" id="JH719447">
    <property type="protein sequence ID" value="EJF57621.1"/>
    <property type="molecule type" value="Genomic_DNA"/>
</dbReference>
<dbReference type="InterPro" id="IPR018506">
    <property type="entry name" value="Cyt_B5_heme-BS"/>
</dbReference>
<evidence type="ECO:0000313" key="14">
    <source>
        <dbReference type="EMBL" id="EJF57621.1"/>
    </source>
</evidence>
<dbReference type="HOGENOM" id="CLU_011398_4_5_1"/>
<dbReference type="GO" id="GO:0046872">
    <property type="term" value="F:metal ion binding"/>
    <property type="evidence" value="ECO:0007669"/>
    <property type="project" value="UniProtKB-KW"/>
</dbReference>
<dbReference type="SMART" id="SM01117">
    <property type="entry name" value="Cyt-b5"/>
    <property type="match status" value="1"/>
</dbReference>
<dbReference type="PANTHER" id="PTHR43400">
    <property type="entry name" value="FUMARATE REDUCTASE"/>
    <property type="match status" value="1"/>
</dbReference>
<feature type="compositionally biased region" description="Low complexity" evidence="12">
    <location>
        <begin position="482"/>
        <end position="494"/>
    </location>
</feature>
<name>R7SND4_DICSQ</name>
<accession>R7SND4</accession>
<keyword evidence="6" id="KW-0274">FAD</keyword>
<dbReference type="Gene3D" id="3.10.120.10">
    <property type="entry name" value="Cytochrome b5-like heme/steroid binding domain"/>
    <property type="match status" value="1"/>
</dbReference>
<feature type="region of interest" description="Disordered" evidence="12">
    <location>
        <begin position="482"/>
        <end position="522"/>
    </location>
</feature>
<dbReference type="SUPFAM" id="SSF51905">
    <property type="entry name" value="FAD/NAD(P)-binding domain"/>
    <property type="match status" value="1"/>
</dbReference>
<dbReference type="PROSITE" id="PS50255">
    <property type="entry name" value="CYTOCHROME_B5_2"/>
    <property type="match status" value="1"/>
</dbReference>
<dbReference type="GeneID" id="18837742"/>
<evidence type="ECO:0000256" key="8">
    <source>
        <dbReference type="ARBA" id="ARBA00023004"/>
    </source>
</evidence>
<dbReference type="AlphaFoldDB" id="R7SND4"/>
<dbReference type="OMA" id="EDLWVVV"/>
<evidence type="ECO:0000256" key="3">
    <source>
        <dbReference type="ARBA" id="ARBA00022617"/>
    </source>
</evidence>
<dbReference type="Gene3D" id="3.90.700.10">
    <property type="entry name" value="Succinate dehydrogenase/fumarate reductase flavoprotein, catalytic domain"/>
    <property type="match status" value="1"/>
</dbReference>
<dbReference type="EC" id="1.3.1.6" evidence="10"/>
<dbReference type="OrthoDB" id="10254877at2759"/>
<comment type="similarity">
    <text evidence="2">Belongs to the FAD-dependent oxidoreductase 2 family. FRD/SDH subfamily.</text>
</comment>
<comment type="catalytic activity">
    <reaction evidence="9">
        <text>succinate + NAD(+) = fumarate + NADH + H(+)</text>
        <dbReference type="Rhea" id="RHEA:18281"/>
        <dbReference type="ChEBI" id="CHEBI:15378"/>
        <dbReference type="ChEBI" id="CHEBI:29806"/>
        <dbReference type="ChEBI" id="CHEBI:30031"/>
        <dbReference type="ChEBI" id="CHEBI:57540"/>
        <dbReference type="ChEBI" id="CHEBI:57945"/>
        <dbReference type="EC" id="1.3.1.6"/>
    </reaction>
</comment>
<keyword evidence="5" id="KW-0479">Metal-binding</keyword>
<evidence type="ECO:0000256" key="6">
    <source>
        <dbReference type="ARBA" id="ARBA00022827"/>
    </source>
</evidence>
<dbReference type="SUPFAM" id="SSF55856">
    <property type="entry name" value="Cytochrome b5-like heme/steroid binding domain"/>
    <property type="match status" value="1"/>
</dbReference>
<evidence type="ECO:0000256" key="1">
    <source>
        <dbReference type="ARBA" id="ARBA00001974"/>
    </source>
</evidence>
<feature type="compositionally biased region" description="Polar residues" evidence="12">
    <location>
        <begin position="505"/>
        <end position="519"/>
    </location>
</feature>
<dbReference type="Gene3D" id="3.50.50.60">
    <property type="entry name" value="FAD/NAD(P)-binding domain"/>
    <property type="match status" value="1"/>
</dbReference>
<evidence type="ECO:0000256" key="12">
    <source>
        <dbReference type="SAM" id="MobiDB-lite"/>
    </source>
</evidence>
<evidence type="ECO:0000256" key="11">
    <source>
        <dbReference type="ARBA" id="ARBA00077246"/>
    </source>
</evidence>
<dbReference type="SUPFAM" id="SSF56425">
    <property type="entry name" value="Succinate dehydrogenase/fumarate reductase flavoprotein, catalytic domain"/>
    <property type="match status" value="1"/>
</dbReference>
<dbReference type="FunFam" id="3.90.700.10:FF:000007">
    <property type="entry name" value="NADH-dependent fumarate reductase"/>
    <property type="match status" value="1"/>
</dbReference>
<dbReference type="Proteomes" id="UP000053319">
    <property type="component" value="Unassembled WGS sequence"/>
</dbReference>
<dbReference type="Pfam" id="PF00890">
    <property type="entry name" value="FAD_binding_2"/>
    <property type="match status" value="1"/>
</dbReference>
<gene>
    <name evidence="14" type="ORF">DICSQDRAFT_157223</name>
</gene>
<keyword evidence="8" id="KW-0408">Iron</keyword>
<evidence type="ECO:0000256" key="7">
    <source>
        <dbReference type="ARBA" id="ARBA00023002"/>
    </source>
</evidence>
<evidence type="ECO:0000259" key="13">
    <source>
        <dbReference type="PROSITE" id="PS50255"/>
    </source>
</evidence>
<evidence type="ECO:0000256" key="4">
    <source>
        <dbReference type="ARBA" id="ARBA00022630"/>
    </source>
</evidence>
<evidence type="ECO:0000313" key="15">
    <source>
        <dbReference type="Proteomes" id="UP000053319"/>
    </source>
</evidence>
<organism evidence="14 15">
    <name type="scientific">Dichomitus squalens (strain LYAD-421)</name>
    <name type="common">Western red white-rot fungus</name>
    <dbReference type="NCBI Taxonomy" id="732165"/>
    <lineage>
        <taxon>Eukaryota</taxon>
        <taxon>Fungi</taxon>
        <taxon>Dikarya</taxon>
        <taxon>Basidiomycota</taxon>
        <taxon>Agaricomycotina</taxon>
        <taxon>Agaricomycetes</taxon>
        <taxon>Polyporales</taxon>
        <taxon>Polyporaceae</taxon>
        <taxon>Dichomitus</taxon>
    </lineage>
</organism>
<dbReference type="InterPro" id="IPR036188">
    <property type="entry name" value="FAD/NAD-bd_sf"/>
</dbReference>
<dbReference type="RefSeq" id="XP_007369593.1">
    <property type="nucleotide sequence ID" value="XM_007369531.1"/>
</dbReference>